<sequence>MDYLLDHRLLPKLKDADEVPGVTGIYAFACLDIDRKKLSDLDVIDDVKTHIFWVQKKEYDSEDSQSRAGLYIKPSPFKLLPKYKQDESILTFDVPPGYDEFNRYSREVLHLARNGHNKHDMKQLFMFGTNYARLLDDVIKKKQHSETFCFVNPLMFNIQITAAGRACYIIGHGQRLYPEVDSSGKVCKVIQRDPEYDAHPCGIEYHITPSYDDKIYSRIEFKSKDRPDIVACAQRNN</sequence>
<accession>A0ABT0PI21</accession>
<comment type="caution">
    <text evidence="1">The sequence shown here is derived from an EMBL/GenBank/DDBJ whole genome shotgun (WGS) entry which is preliminary data.</text>
</comment>
<proteinExistence type="predicted"/>
<evidence type="ECO:0000313" key="1">
    <source>
        <dbReference type="EMBL" id="MCL6270983.1"/>
    </source>
</evidence>
<keyword evidence="2" id="KW-1185">Reference proteome</keyword>
<name>A0ABT0PI21_9GAMM</name>
<dbReference type="Proteomes" id="UP001203338">
    <property type="component" value="Unassembled WGS sequence"/>
</dbReference>
<organism evidence="1 2">
    <name type="scientific">Parendozoicomonas callyspongiae</name>
    <dbReference type="NCBI Taxonomy" id="2942213"/>
    <lineage>
        <taxon>Bacteria</taxon>
        <taxon>Pseudomonadati</taxon>
        <taxon>Pseudomonadota</taxon>
        <taxon>Gammaproteobacteria</taxon>
        <taxon>Oceanospirillales</taxon>
        <taxon>Endozoicomonadaceae</taxon>
        <taxon>Parendozoicomonas</taxon>
    </lineage>
</organism>
<gene>
    <name evidence="1" type="ORF">M3P05_13715</name>
</gene>
<dbReference type="RefSeq" id="WP_249700294.1">
    <property type="nucleotide sequence ID" value="NZ_JAMFLX010000018.1"/>
</dbReference>
<protein>
    <submittedName>
        <fullName evidence="1">Uncharacterized protein</fullName>
    </submittedName>
</protein>
<dbReference type="EMBL" id="JAMFLX010000018">
    <property type="protein sequence ID" value="MCL6270983.1"/>
    <property type="molecule type" value="Genomic_DNA"/>
</dbReference>
<evidence type="ECO:0000313" key="2">
    <source>
        <dbReference type="Proteomes" id="UP001203338"/>
    </source>
</evidence>
<reference evidence="1 2" key="1">
    <citation type="submission" date="2022-05" db="EMBL/GenBank/DDBJ databases">
        <authorList>
            <person name="Park J.-S."/>
        </authorList>
    </citation>
    <scope>NUCLEOTIDE SEQUENCE [LARGE SCALE GENOMIC DNA]</scope>
    <source>
        <strain evidence="1 2">2012CJ34-2</strain>
    </source>
</reference>